<protein>
    <submittedName>
        <fullName evidence="8">Uncharacterized protein</fullName>
    </submittedName>
</protein>
<evidence type="ECO:0000256" key="6">
    <source>
        <dbReference type="ARBA" id="ARBA00023136"/>
    </source>
</evidence>
<gene>
    <name evidence="8" type="ORF">DCAR_0730162</name>
</gene>
<evidence type="ECO:0000313" key="9">
    <source>
        <dbReference type="Proteomes" id="UP000077755"/>
    </source>
</evidence>
<evidence type="ECO:0000256" key="4">
    <source>
        <dbReference type="ARBA" id="ARBA00022692"/>
    </source>
</evidence>
<dbReference type="Pfam" id="PF08137">
    <property type="entry name" value="DVL"/>
    <property type="match status" value="1"/>
</dbReference>
<dbReference type="GO" id="GO:0048367">
    <property type="term" value="P:shoot system development"/>
    <property type="evidence" value="ECO:0007669"/>
    <property type="project" value="UniProtKB-ARBA"/>
</dbReference>
<dbReference type="GO" id="GO:0005886">
    <property type="term" value="C:plasma membrane"/>
    <property type="evidence" value="ECO:0007669"/>
    <property type="project" value="UniProtKB-SubCell"/>
</dbReference>
<dbReference type="InterPro" id="IPR052153">
    <property type="entry name" value="DVL/RTFL_small_peptides"/>
</dbReference>
<name>A0AAF0XPA0_DAUCS</name>
<dbReference type="GO" id="GO:0008285">
    <property type="term" value="P:negative regulation of cell population proliferation"/>
    <property type="evidence" value="ECO:0007669"/>
    <property type="project" value="InterPro"/>
</dbReference>
<dbReference type="InterPro" id="IPR012552">
    <property type="entry name" value="DVL"/>
</dbReference>
<keyword evidence="4" id="KW-0812">Transmembrane</keyword>
<comment type="similarity">
    <text evidence="7">Belongs to the DVL/RTFL small polypeptides family.</text>
</comment>
<keyword evidence="5" id="KW-1133">Transmembrane helix</keyword>
<evidence type="ECO:0000256" key="5">
    <source>
        <dbReference type="ARBA" id="ARBA00022989"/>
    </source>
</evidence>
<dbReference type="PANTHER" id="PTHR47855">
    <property type="entry name" value="OS01G0525701 PROTEIN"/>
    <property type="match status" value="1"/>
</dbReference>
<evidence type="ECO:0000256" key="1">
    <source>
        <dbReference type="ARBA" id="ARBA00004162"/>
    </source>
</evidence>
<evidence type="ECO:0000313" key="8">
    <source>
        <dbReference type="EMBL" id="WOH10692.1"/>
    </source>
</evidence>
<dbReference type="AlphaFoldDB" id="A0AAF0XPA0"/>
<accession>A0AAF0XPA0</accession>
<dbReference type="PANTHER" id="PTHR47855:SF6">
    <property type="entry name" value="ROTUNDIFOLIA LIKE 8"/>
    <property type="match status" value="1"/>
</dbReference>
<organism evidence="8 9">
    <name type="scientific">Daucus carota subsp. sativus</name>
    <name type="common">Carrot</name>
    <dbReference type="NCBI Taxonomy" id="79200"/>
    <lineage>
        <taxon>Eukaryota</taxon>
        <taxon>Viridiplantae</taxon>
        <taxon>Streptophyta</taxon>
        <taxon>Embryophyta</taxon>
        <taxon>Tracheophyta</taxon>
        <taxon>Spermatophyta</taxon>
        <taxon>Magnoliopsida</taxon>
        <taxon>eudicotyledons</taxon>
        <taxon>Gunneridae</taxon>
        <taxon>Pentapetalae</taxon>
        <taxon>asterids</taxon>
        <taxon>campanulids</taxon>
        <taxon>Apiales</taxon>
        <taxon>Apiaceae</taxon>
        <taxon>Apioideae</taxon>
        <taxon>Scandiceae</taxon>
        <taxon>Daucinae</taxon>
        <taxon>Daucus</taxon>
        <taxon>Daucus sect. Daucus</taxon>
    </lineage>
</organism>
<keyword evidence="3" id="KW-1003">Cell membrane</keyword>
<dbReference type="Proteomes" id="UP000077755">
    <property type="component" value="Chromosome 7"/>
</dbReference>
<reference evidence="8" key="2">
    <citation type="submission" date="2022-03" db="EMBL/GenBank/DDBJ databases">
        <title>Draft title - Genomic analysis of global carrot germplasm unveils the trajectory of domestication and the origin of high carotenoid orange carrot.</title>
        <authorList>
            <person name="Iorizzo M."/>
            <person name="Ellison S."/>
            <person name="Senalik D."/>
            <person name="Macko-Podgorni A."/>
            <person name="Grzebelus D."/>
            <person name="Bostan H."/>
            <person name="Rolling W."/>
            <person name="Curaba J."/>
            <person name="Simon P."/>
        </authorList>
    </citation>
    <scope>NUCLEOTIDE SEQUENCE</scope>
    <source>
        <tissue evidence="8">Leaf</tissue>
    </source>
</reference>
<sequence length="40" mass="4554">MAKNTGGAAKTKGLGRFMKQQRGRIYIIRTCVVMLLCWHD</sequence>
<proteinExistence type="inferred from homology"/>
<keyword evidence="2" id="KW-0217">Developmental protein</keyword>
<keyword evidence="9" id="KW-1185">Reference proteome</keyword>
<evidence type="ECO:0000256" key="7">
    <source>
        <dbReference type="ARBA" id="ARBA00024340"/>
    </source>
</evidence>
<dbReference type="EMBL" id="CP093349">
    <property type="protein sequence ID" value="WOH10692.1"/>
    <property type="molecule type" value="Genomic_DNA"/>
</dbReference>
<evidence type="ECO:0000256" key="2">
    <source>
        <dbReference type="ARBA" id="ARBA00022473"/>
    </source>
</evidence>
<comment type="subcellular location">
    <subcellularLocation>
        <location evidence="1">Cell membrane</location>
        <topology evidence="1">Single-pass membrane protein</topology>
    </subcellularLocation>
</comment>
<evidence type="ECO:0000256" key="3">
    <source>
        <dbReference type="ARBA" id="ARBA00022475"/>
    </source>
</evidence>
<reference evidence="8" key="1">
    <citation type="journal article" date="2016" name="Nat. Genet.">
        <title>A high-quality carrot genome assembly provides new insights into carotenoid accumulation and asterid genome evolution.</title>
        <authorList>
            <person name="Iorizzo M."/>
            <person name="Ellison S."/>
            <person name="Senalik D."/>
            <person name="Zeng P."/>
            <person name="Satapoomin P."/>
            <person name="Huang J."/>
            <person name="Bowman M."/>
            <person name="Iovene M."/>
            <person name="Sanseverino W."/>
            <person name="Cavagnaro P."/>
            <person name="Yildiz M."/>
            <person name="Macko-Podgorni A."/>
            <person name="Moranska E."/>
            <person name="Grzebelus E."/>
            <person name="Grzebelus D."/>
            <person name="Ashrafi H."/>
            <person name="Zheng Z."/>
            <person name="Cheng S."/>
            <person name="Spooner D."/>
            <person name="Van Deynze A."/>
            <person name="Simon P."/>
        </authorList>
    </citation>
    <scope>NUCLEOTIDE SEQUENCE</scope>
    <source>
        <tissue evidence="8">Leaf</tissue>
    </source>
</reference>
<keyword evidence="6" id="KW-0472">Membrane</keyword>